<dbReference type="PROSITE" id="PS00534">
    <property type="entry name" value="FERROCHELATASE"/>
    <property type="match status" value="1"/>
</dbReference>
<dbReference type="PANTHER" id="PTHR11108">
    <property type="entry name" value="FERROCHELATASE"/>
    <property type="match status" value="1"/>
</dbReference>
<dbReference type="InterPro" id="IPR019772">
    <property type="entry name" value="Ferrochelatase_AS"/>
</dbReference>
<dbReference type="InterPro" id="IPR001015">
    <property type="entry name" value="Ferrochelatase"/>
</dbReference>
<dbReference type="GO" id="GO:0005737">
    <property type="term" value="C:cytoplasm"/>
    <property type="evidence" value="ECO:0007669"/>
    <property type="project" value="UniProtKB-SubCell"/>
</dbReference>
<dbReference type="GO" id="GO:0007165">
    <property type="term" value="P:signal transduction"/>
    <property type="evidence" value="ECO:0007669"/>
    <property type="project" value="InterPro"/>
</dbReference>
<dbReference type="FunFam" id="3.40.50.1400:FF:000002">
    <property type="entry name" value="Ferrochelatase"/>
    <property type="match status" value="1"/>
</dbReference>
<evidence type="ECO:0000256" key="2">
    <source>
        <dbReference type="ARBA" id="ARBA00022490"/>
    </source>
</evidence>
<feature type="binding site" evidence="9">
    <location>
        <position position="284"/>
    </location>
    <ligand>
        <name>Fe(2+)</name>
        <dbReference type="ChEBI" id="CHEBI:29033"/>
    </ligand>
</feature>
<gene>
    <name evidence="9" type="primary">hemH</name>
    <name evidence="12" type="ORF">sS8_5607</name>
</gene>
<dbReference type="InterPro" id="IPR000198">
    <property type="entry name" value="RhoGAP_dom"/>
</dbReference>
<comment type="pathway">
    <text evidence="9 10">Porphyrin-containing compound metabolism; protoheme biosynthesis; protoheme from protoporphyrin-IX: step 1/1.</text>
</comment>
<sequence length="330" mass="37215">MADTGKAPRWGVLLVNLGTPEAPSAAAVRRYLREFLWDPRVVELPRPLWWIILNGLILWVRPSKSARAYRSIWTDKGSPLLALSMALSRAVGAEISARSGGEIVVELAMRYGKPGIPQSLEKLRSVGIEGLLVLPLYPQYSSPSTGSVFDQVASVLKTWRYIPEIRFISDYHVYPAYIRAVARRIRDFWKEKGKAGFLLFSFHGLPERSRSLGDPYYQQCHASAKRIADELALSENDWQLVFQSRFGRGRWLQPYCVEILRTLPQRGVKDVDVVCPGFAVDCLETLEEIGIANEAVFRKAGGERYRLIPSLNDSPEHADVLAGLIKEYLQ</sequence>
<organism evidence="12 13">
    <name type="scientific">Methylocaldum marinum</name>
    <dbReference type="NCBI Taxonomy" id="1432792"/>
    <lineage>
        <taxon>Bacteria</taxon>
        <taxon>Pseudomonadati</taxon>
        <taxon>Pseudomonadota</taxon>
        <taxon>Gammaproteobacteria</taxon>
        <taxon>Methylococcales</taxon>
        <taxon>Methylococcaceae</taxon>
        <taxon>Methylocaldum</taxon>
    </lineage>
</organism>
<dbReference type="SUPFAM" id="SSF53800">
    <property type="entry name" value="Chelatase"/>
    <property type="match status" value="1"/>
</dbReference>
<dbReference type="PANTHER" id="PTHR11108:SF1">
    <property type="entry name" value="FERROCHELATASE, MITOCHONDRIAL"/>
    <property type="match status" value="1"/>
</dbReference>
<keyword evidence="5 9" id="KW-0350">Heme biosynthesis</keyword>
<reference evidence="12 13" key="1">
    <citation type="submission" date="2016-12" db="EMBL/GenBank/DDBJ databases">
        <title>Genome sequencing of Methylocaldum marinum.</title>
        <authorList>
            <person name="Takeuchi M."/>
            <person name="Kamagata Y."/>
            <person name="Hiraoka S."/>
            <person name="Oshima K."/>
            <person name="Hattori M."/>
            <person name="Iwasaki W."/>
        </authorList>
    </citation>
    <scope>NUCLEOTIDE SEQUENCE [LARGE SCALE GENOMIC DNA]</scope>
    <source>
        <strain evidence="12 13">S8</strain>
    </source>
</reference>
<evidence type="ECO:0000256" key="3">
    <source>
        <dbReference type="ARBA" id="ARBA00022723"/>
    </source>
</evidence>
<dbReference type="Pfam" id="PF00762">
    <property type="entry name" value="Ferrochelatase"/>
    <property type="match status" value="1"/>
</dbReference>
<name>A0A286P4E6_9GAMM</name>
<evidence type="ECO:0000256" key="10">
    <source>
        <dbReference type="RuleBase" id="RU000607"/>
    </source>
</evidence>
<keyword evidence="3 9" id="KW-0479">Metal-binding</keyword>
<protein>
    <recommendedName>
        <fullName evidence="9 10">Ferrochelatase</fullName>
        <ecNumber evidence="9 10">4.98.1.1</ecNumber>
    </recommendedName>
    <alternativeName>
        <fullName evidence="9">Heme synthase</fullName>
    </alternativeName>
    <alternativeName>
        <fullName evidence="9">Protoheme ferro-lyase</fullName>
    </alternativeName>
</protein>
<keyword evidence="6 9" id="KW-0456">Lyase</keyword>
<evidence type="ECO:0000256" key="4">
    <source>
        <dbReference type="ARBA" id="ARBA00023004"/>
    </source>
</evidence>
<evidence type="ECO:0000256" key="5">
    <source>
        <dbReference type="ARBA" id="ARBA00023133"/>
    </source>
</evidence>
<dbReference type="KEGG" id="mmai:sS8_5607"/>
<keyword evidence="4 9" id="KW-0408">Iron</keyword>
<dbReference type="CDD" id="cd03411">
    <property type="entry name" value="Ferrochelatase_N"/>
    <property type="match status" value="1"/>
</dbReference>
<dbReference type="NCBIfam" id="TIGR00109">
    <property type="entry name" value="hemH"/>
    <property type="match status" value="1"/>
</dbReference>
<dbReference type="OrthoDB" id="9809741at2"/>
<dbReference type="InterPro" id="IPR033644">
    <property type="entry name" value="Ferrochelatase_C"/>
</dbReference>
<dbReference type="GO" id="GO:0006783">
    <property type="term" value="P:heme biosynthetic process"/>
    <property type="evidence" value="ECO:0007669"/>
    <property type="project" value="UniProtKB-UniRule"/>
</dbReference>
<evidence type="ECO:0000256" key="7">
    <source>
        <dbReference type="ARBA" id="ARBA00023244"/>
    </source>
</evidence>
<comment type="catalytic activity">
    <reaction evidence="8">
        <text>Fe-coproporphyrin III + 2 H(+) = coproporphyrin III + Fe(2+)</text>
        <dbReference type="Rhea" id="RHEA:49572"/>
        <dbReference type="ChEBI" id="CHEBI:15378"/>
        <dbReference type="ChEBI" id="CHEBI:29033"/>
        <dbReference type="ChEBI" id="CHEBI:68438"/>
        <dbReference type="ChEBI" id="CHEBI:131725"/>
        <dbReference type="EC" id="4.99.1.9"/>
    </reaction>
    <physiologicalReaction direction="right-to-left" evidence="8">
        <dbReference type="Rhea" id="RHEA:49574"/>
    </physiologicalReaction>
</comment>
<dbReference type="UniPathway" id="UPA00252">
    <property type="reaction ID" value="UER00325"/>
</dbReference>
<dbReference type="PROSITE" id="PS50238">
    <property type="entry name" value="RHOGAP"/>
    <property type="match status" value="1"/>
</dbReference>
<dbReference type="EC" id="4.98.1.1" evidence="9 10"/>
<dbReference type="HAMAP" id="MF_00323">
    <property type="entry name" value="Ferrochelatase"/>
    <property type="match status" value="1"/>
</dbReference>
<evidence type="ECO:0000256" key="1">
    <source>
        <dbReference type="ARBA" id="ARBA00007718"/>
    </source>
</evidence>
<proteinExistence type="inferred from homology"/>
<dbReference type="Proteomes" id="UP000266313">
    <property type="component" value="Chromosome"/>
</dbReference>
<evidence type="ECO:0000259" key="11">
    <source>
        <dbReference type="PROSITE" id="PS50238"/>
    </source>
</evidence>
<evidence type="ECO:0000313" key="13">
    <source>
        <dbReference type="Proteomes" id="UP000266313"/>
    </source>
</evidence>
<dbReference type="Gene3D" id="3.40.50.1400">
    <property type="match status" value="2"/>
</dbReference>
<evidence type="ECO:0000256" key="8">
    <source>
        <dbReference type="ARBA" id="ARBA00024536"/>
    </source>
</evidence>
<keyword evidence="7 9" id="KW-0627">Porphyrin biosynthesis</keyword>
<dbReference type="InterPro" id="IPR033659">
    <property type="entry name" value="Ferrochelatase_N"/>
</dbReference>
<evidence type="ECO:0000313" key="12">
    <source>
        <dbReference type="EMBL" id="BBA37524.1"/>
    </source>
</evidence>
<evidence type="ECO:0000256" key="9">
    <source>
        <dbReference type="HAMAP-Rule" id="MF_00323"/>
    </source>
</evidence>
<dbReference type="RefSeq" id="WP_119632496.1">
    <property type="nucleotide sequence ID" value="NZ_AP017928.1"/>
</dbReference>
<dbReference type="EMBL" id="AP017928">
    <property type="protein sequence ID" value="BBA37524.1"/>
    <property type="molecule type" value="Genomic_DNA"/>
</dbReference>
<keyword evidence="2 9" id="KW-0963">Cytoplasm</keyword>
<comment type="subcellular location">
    <subcellularLocation>
        <location evidence="9 10">Cytoplasm</location>
    </subcellularLocation>
</comment>
<feature type="binding site" evidence="9">
    <location>
        <position position="203"/>
    </location>
    <ligand>
        <name>Fe(2+)</name>
        <dbReference type="ChEBI" id="CHEBI:29033"/>
    </ligand>
</feature>
<dbReference type="GO" id="GO:0004325">
    <property type="term" value="F:ferrochelatase activity"/>
    <property type="evidence" value="ECO:0007669"/>
    <property type="project" value="UniProtKB-UniRule"/>
</dbReference>
<dbReference type="GO" id="GO:0046872">
    <property type="term" value="F:metal ion binding"/>
    <property type="evidence" value="ECO:0007669"/>
    <property type="project" value="UniProtKB-KW"/>
</dbReference>
<feature type="domain" description="Rho-GAP" evidence="11">
    <location>
        <begin position="269"/>
        <end position="330"/>
    </location>
</feature>
<comment type="similarity">
    <text evidence="1 9 10">Belongs to the ferrochelatase family.</text>
</comment>
<comment type="function">
    <text evidence="9 10">Catalyzes the ferrous insertion into protoporphyrin IX.</text>
</comment>
<evidence type="ECO:0000256" key="6">
    <source>
        <dbReference type="ARBA" id="ARBA00023239"/>
    </source>
</evidence>
<comment type="catalytic activity">
    <reaction evidence="9 10">
        <text>heme b + 2 H(+) = protoporphyrin IX + Fe(2+)</text>
        <dbReference type="Rhea" id="RHEA:22584"/>
        <dbReference type="ChEBI" id="CHEBI:15378"/>
        <dbReference type="ChEBI" id="CHEBI:29033"/>
        <dbReference type="ChEBI" id="CHEBI:57306"/>
        <dbReference type="ChEBI" id="CHEBI:60344"/>
        <dbReference type="EC" id="4.98.1.1"/>
    </reaction>
</comment>
<keyword evidence="13" id="KW-1185">Reference proteome</keyword>
<accession>A0A286P4E6</accession>
<dbReference type="CDD" id="cd00419">
    <property type="entry name" value="Ferrochelatase_C"/>
    <property type="match status" value="1"/>
</dbReference>
<dbReference type="AlphaFoldDB" id="A0A286P4E6"/>